<protein>
    <submittedName>
        <fullName evidence="3">Uncharacterized protein</fullName>
    </submittedName>
</protein>
<feature type="region of interest" description="Disordered" evidence="1">
    <location>
        <begin position="1"/>
        <end position="38"/>
    </location>
</feature>
<feature type="transmembrane region" description="Helical" evidence="2">
    <location>
        <begin position="56"/>
        <end position="76"/>
    </location>
</feature>
<proteinExistence type="predicted"/>
<feature type="transmembrane region" description="Helical" evidence="2">
    <location>
        <begin position="275"/>
        <end position="302"/>
    </location>
</feature>
<evidence type="ECO:0000256" key="1">
    <source>
        <dbReference type="SAM" id="MobiDB-lite"/>
    </source>
</evidence>
<organism evidence="3 4">
    <name type="scientific">Kwoniella mangroviensis CBS 10435</name>
    <dbReference type="NCBI Taxonomy" id="1331196"/>
    <lineage>
        <taxon>Eukaryota</taxon>
        <taxon>Fungi</taxon>
        <taxon>Dikarya</taxon>
        <taxon>Basidiomycota</taxon>
        <taxon>Agaricomycotina</taxon>
        <taxon>Tremellomycetes</taxon>
        <taxon>Tremellales</taxon>
        <taxon>Cryptococcaceae</taxon>
        <taxon>Kwoniella</taxon>
    </lineage>
</organism>
<evidence type="ECO:0000313" key="4">
    <source>
        <dbReference type="Proteomes" id="UP000092583"/>
    </source>
</evidence>
<feature type="compositionally biased region" description="Basic residues" evidence="1">
    <location>
        <begin position="335"/>
        <end position="347"/>
    </location>
</feature>
<dbReference type="OrthoDB" id="2564768at2759"/>
<feature type="region of interest" description="Disordered" evidence="1">
    <location>
        <begin position="327"/>
        <end position="347"/>
    </location>
</feature>
<keyword evidence="4" id="KW-1185">Reference proteome</keyword>
<feature type="transmembrane region" description="Helical" evidence="2">
    <location>
        <begin position="200"/>
        <end position="224"/>
    </location>
</feature>
<feature type="region of interest" description="Disordered" evidence="1">
    <location>
        <begin position="119"/>
        <end position="140"/>
    </location>
</feature>
<dbReference type="AlphaFoldDB" id="A0A1B9ITU9"/>
<name>A0A1B9ITU9_9TREE</name>
<keyword evidence="2" id="KW-0472">Membrane</keyword>
<dbReference type="GO" id="GO:0005886">
    <property type="term" value="C:plasma membrane"/>
    <property type="evidence" value="ECO:0007669"/>
    <property type="project" value="InterPro"/>
</dbReference>
<evidence type="ECO:0000256" key="2">
    <source>
        <dbReference type="SAM" id="Phobius"/>
    </source>
</evidence>
<feature type="compositionally biased region" description="Polar residues" evidence="1">
    <location>
        <begin position="27"/>
        <end position="38"/>
    </location>
</feature>
<evidence type="ECO:0000313" key="3">
    <source>
        <dbReference type="EMBL" id="OCF58955.1"/>
    </source>
</evidence>
<dbReference type="Proteomes" id="UP000092583">
    <property type="component" value="Unassembled WGS sequence"/>
</dbReference>
<dbReference type="EMBL" id="KI669461">
    <property type="protein sequence ID" value="OCF58955.1"/>
    <property type="molecule type" value="Genomic_DNA"/>
</dbReference>
<sequence>MPSHPRQKRHIRSRTSDEESNIGLIKQNPTLSRSTTSATNQIPIIKNPKISKKKLIGWRVGIIVCWFVSVTLLYLLTCSNPLWKNTWSVVKVHLPSNEWDLVESKAKGISDNVLNLPTERQQIEDDHKDEEDDDEEEGEVKDGGWLTVNMWGWCLQDIPKTEIICSGENMLFDLDELLGEESRSSAPSGDDFNFLLTHGLIIHGIAMVTAMIAIIPISITTFRIIRARQPMVQSGWFEHGTLLTACTLCLIAYIIDRILKTSVKHNLHDHRVSSGQALTVTGICTILLAIIFLISSIPPFYFHMKRQSQLVRYWEDLEDFDEALADDDHSEKTEKKKRSRKVRRSRTKRAARALFGSRDDGMQREGTLRTEIGIRRVKDDGMTRDVEGEEGIEIVGSFAPTCLSNMNGLSGGWVPHASREAAAL</sequence>
<feature type="compositionally biased region" description="Acidic residues" evidence="1">
    <location>
        <begin position="127"/>
        <end position="139"/>
    </location>
</feature>
<reference evidence="4" key="2">
    <citation type="submission" date="2013-12" db="EMBL/GenBank/DDBJ databases">
        <title>Evolution of pathogenesis and genome organization in the Tremellales.</title>
        <authorList>
            <person name="Cuomo C."/>
            <person name="Litvintseva A."/>
            <person name="Heitman J."/>
            <person name="Chen Y."/>
            <person name="Sun S."/>
            <person name="Springer D."/>
            <person name="Dromer F."/>
            <person name="Young S."/>
            <person name="Zeng Q."/>
            <person name="Chapman S."/>
            <person name="Gujja S."/>
            <person name="Saif S."/>
            <person name="Birren B."/>
        </authorList>
    </citation>
    <scope>NUCLEOTIDE SEQUENCE [LARGE SCALE GENOMIC DNA]</scope>
    <source>
        <strain evidence="4">CBS 10435</strain>
    </source>
</reference>
<feature type="transmembrane region" description="Helical" evidence="2">
    <location>
        <begin position="236"/>
        <end position="255"/>
    </location>
</feature>
<dbReference type="STRING" id="1331196.A0A1B9ITU9"/>
<accession>A0A1B9ITU9</accession>
<reference evidence="3 4" key="1">
    <citation type="submission" date="2013-07" db="EMBL/GenBank/DDBJ databases">
        <title>The Genome Sequence of Kwoniella mangroviensis CBS10435.</title>
        <authorList>
            <consortium name="The Broad Institute Genome Sequencing Platform"/>
            <person name="Cuomo C."/>
            <person name="Litvintseva A."/>
            <person name="Chen Y."/>
            <person name="Heitman J."/>
            <person name="Sun S."/>
            <person name="Springer D."/>
            <person name="Dromer F."/>
            <person name="Young S.K."/>
            <person name="Zeng Q."/>
            <person name="Gargeya S."/>
            <person name="Fitzgerald M."/>
            <person name="Abouelleil A."/>
            <person name="Alvarado L."/>
            <person name="Berlin A.M."/>
            <person name="Chapman S.B."/>
            <person name="Dewar J."/>
            <person name="Goldberg J."/>
            <person name="Griggs A."/>
            <person name="Gujja S."/>
            <person name="Hansen M."/>
            <person name="Howarth C."/>
            <person name="Imamovic A."/>
            <person name="Larimer J."/>
            <person name="McCowan C."/>
            <person name="Murphy C."/>
            <person name="Pearson M."/>
            <person name="Priest M."/>
            <person name="Roberts A."/>
            <person name="Saif S."/>
            <person name="Shea T."/>
            <person name="Sykes S."/>
            <person name="Wortman J."/>
            <person name="Nusbaum C."/>
            <person name="Birren B."/>
        </authorList>
    </citation>
    <scope>NUCLEOTIDE SEQUENCE [LARGE SCALE GENOMIC DNA]</scope>
    <source>
        <strain evidence="3 4">CBS 10435</strain>
    </source>
</reference>
<keyword evidence="2" id="KW-1133">Transmembrane helix</keyword>
<keyword evidence="2" id="KW-0812">Transmembrane</keyword>
<feature type="compositionally biased region" description="Basic residues" evidence="1">
    <location>
        <begin position="1"/>
        <end position="13"/>
    </location>
</feature>
<gene>
    <name evidence="3" type="ORF">L486_03452</name>
</gene>